<reference evidence="4" key="1">
    <citation type="submission" date="2022-11" db="UniProtKB">
        <authorList>
            <consortium name="WormBaseParasite"/>
        </authorList>
    </citation>
    <scope>IDENTIFICATION</scope>
</reference>
<organism evidence="3 4">
    <name type="scientific">Romanomermis culicivorax</name>
    <name type="common">Nematode worm</name>
    <dbReference type="NCBI Taxonomy" id="13658"/>
    <lineage>
        <taxon>Eukaryota</taxon>
        <taxon>Metazoa</taxon>
        <taxon>Ecdysozoa</taxon>
        <taxon>Nematoda</taxon>
        <taxon>Enoplea</taxon>
        <taxon>Dorylaimia</taxon>
        <taxon>Mermithida</taxon>
        <taxon>Mermithoidea</taxon>
        <taxon>Mermithidae</taxon>
        <taxon>Romanomermis</taxon>
    </lineage>
</organism>
<dbReference type="WBParaSite" id="nRc.2.0.1.t24383-RA">
    <property type="protein sequence ID" value="nRc.2.0.1.t24383-RA"/>
    <property type="gene ID" value="nRc.2.0.1.g24383"/>
</dbReference>
<name>A0A915JCZ7_ROMCU</name>
<feature type="coiled-coil region" evidence="1">
    <location>
        <begin position="196"/>
        <end position="223"/>
    </location>
</feature>
<feature type="compositionally biased region" description="Basic and acidic residues" evidence="2">
    <location>
        <begin position="76"/>
        <end position="89"/>
    </location>
</feature>
<accession>A0A915JCZ7</accession>
<evidence type="ECO:0000256" key="2">
    <source>
        <dbReference type="SAM" id="MobiDB-lite"/>
    </source>
</evidence>
<evidence type="ECO:0000256" key="1">
    <source>
        <dbReference type="SAM" id="Coils"/>
    </source>
</evidence>
<keyword evidence="1" id="KW-0175">Coiled coil</keyword>
<protein>
    <submittedName>
        <fullName evidence="4">Uncharacterized protein</fullName>
    </submittedName>
</protein>
<keyword evidence="3" id="KW-1185">Reference proteome</keyword>
<dbReference type="Pfam" id="PF15013">
    <property type="entry name" value="CCSMST1"/>
    <property type="match status" value="1"/>
</dbReference>
<evidence type="ECO:0000313" key="3">
    <source>
        <dbReference type="Proteomes" id="UP000887565"/>
    </source>
</evidence>
<evidence type="ECO:0000313" key="4">
    <source>
        <dbReference type="WBParaSite" id="nRc.2.0.1.t24383-RA"/>
    </source>
</evidence>
<proteinExistence type="predicted"/>
<dbReference type="AlphaFoldDB" id="A0A915JCZ7"/>
<sequence>MPIMDKGSWNNCSISSSNAYVGVSLRRNFFNTSCWKNKQIMTIINRSVSRRIVYNFPISCQIPLVKRFSDSTSGRSESKSSDSVDSRDEPIKFSTSAAFRHKRPFQQFKNNTNLTASGQQSLAAIAGNPRLANMRLYEPWFHNLQEFTVLASMVIFLIYFGILREENDIDEELGRPLHERIPQMEMGILKDRIMLGKMQDEDVSKYEKRLQELENKITASKIRKS</sequence>
<dbReference type="Proteomes" id="UP000887565">
    <property type="component" value="Unplaced"/>
</dbReference>
<feature type="region of interest" description="Disordered" evidence="2">
    <location>
        <begin position="70"/>
        <end position="89"/>
    </location>
</feature>
<dbReference type="InterPro" id="IPR029160">
    <property type="entry name" value="UQCC4"/>
</dbReference>